<evidence type="ECO:0000313" key="2">
    <source>
        <dbReference type="Proteomes" id="UP001525021"/>
    </source>
</evidence>
<protein>
    <submittedName>
        <fullName evidence="1">Uncharacterized protein</fullName>
    </submittedName>
</protein>
<dbReference type="EMBL" id="JANTOO010000019">
    <property type="protein sequence ID" value="MCS1398042.1"/>
    <property type="molecule type" value="Genomic_DNA"/>
</dbReference>
<dbReference type="RefSeq" id="WP_012292832.1">
    <property type="nucleotide sequence ID" value="NZ_JANTOO010000019.1"/>
</dbReference>
<comment type="caution">
    <text evidence="1">The sequence shown here is derived from an EMBL/GenBank/DDBJ whole genome shotgun (WGS) entry which is preliminary data.</text>
</comment>
<accession>A0ABT2DSZ8</accession>
<evidence type="ECO:0000313" key="1">
    <source>
        <dbReference type="EMBL" id="MCS1398042.1"/>
    </source>
</evidence>
<proteinExistence type="predicted"/>
<gene>
    <name evidence="1" type="ORF">NXZ79_18705</name>
</gene>
<keyword evidence="2" id="KW-1185">Reference proteome</keyword>
<name>A0ABT2DSZ8_9BACI</name>
<dbReference type="Proteomes" id="UP001525021">
    <property type="component" value="Unassembled WGS sequence"/>
</dbReference>
<sequence length="247" mass="28091">MKKIISFIFVLSTLMFLTPDRNAHAQEHGGMEEISSVHNYIEYLSKKSENDESAKEVLDQFLELSKEDQKLFVQALEPQNYLRLINAGQNNPDKNIAVELDNGQKINMQLNLITEQDTFTPFIPYATTWKVTTPWAKVDMVILGITTSTFQTRMILQTDGVHALQVYDIEKKYVNHNPGVWTTDVGYTNFYVSSGYGHGGYQWKLSSTGTLGGLSSNLDMIIKANHTKQYFKVDSGRDSWAIGWTQF</sequence>
<organism evidence="1 2">
    <name type="scientific">Lysinibacillus pinottii</name>
    <dbReference type="NCBI Taxonomy" id="2973932"/>
    <lineage>
        <taxon>Bacteria</taxon>
        <taxon>Bacillati</taxon>
        <taxon>Bacillota</taxon>
        <taxon>Bacilli</taxon>
        <taxon>Bacillales</taxon>
        <taxon>Bacillaceae</taxon>
        <taxon>Lysinibacillus</taxon>
    </lineage>
</organism>
<reference evidence="1 2" key="1">
    <citation type="submission" date="2022-08" db="EMBL/GenBank/DDBJ databases">
        <title>Lysinibacillus sequencing.</title>
        <authorList>
            <person name="Dunlap C."/>
        </authorList>
    </citation>
    <scope>NUCLEOTIDE SEQUENCE [LARGE SCALE GENOMIC DNA]</scope>
    <source>
        <strain evidence="1 2">PB211</strain>
    </source>
</reference>